<dbReference type="EMBL" id="CP022743">
    <property type="protein sequence ID" value="ASU32779.1"/>
    <property type="molecule type" value="Genomic_DNA"/>
</dbReference>
<gene>
    <name evidence="1" type="ORF">MuYL_0879</name>
</gene>
<dbReference type="KEGG" id="muc:MuYL_0879"/>
<reference evidence="1 2" key="1">
    <citation type="submission" date="2017-08" db="EMBL/GenBank/DDBJ databases">
        <title>Complete genome sequence of Mucilaginibacter sp. strain BJC16-A31.</title>
        <authorList>
            <consortium name="Henan University of Science and Technology"/>
            <person name="You X."/>
        </authorList>
    </citation>
    <scope>NUCLEOTIDE SEQUENCE [LARGE SCALE GENOMIC DNA]</scope>
    <source>
        <strain evidence="1 2">BJC16-A31</strain>
    </source>
</reference>
<sequence>MHSFTVTSAQLIRSFTFHQKFNYKHHWLLTCLFLFLLNIGYAQSDTSVLRQPRIRENRFADSVSDRIKDSLKIELEHVKLNDPVTEKRFLTTLLKEEQATPTGTHRKKHGQKFYYKLAVAFTKLRLYPLAMKCYFKTLAIENKPDTIKYAPLVTASVDGRQLMAGNFNHRRDTLIYEDSIAARIMAIHNTDISLITKDSTSYNGDAEIKSPPLQGNQIIDPFDDGKKAVAYALMIHVRQPVSGKRKVYVLNNVGHTFITLIKYNADSTDVTRSFGFYPKKSFPLAATPLFPSSRSTFKDDSRHSWDEVSGTFISRKSFNKILTIVKKYDHKKYQLSHTNCTDFGLELAAEAGITITDTQGKWPLGKGNNPACTGQSILEGKITAVNDTYSGKLLVVDDLINTKSLTHYHK</sequence>
<dbReference type="AlphaFoldDB" id="A0A223NSA4"/>
<proteinExistence type="predicted"/>
<keyword evidence="2" id="KW-1185">Reference proteome</keyword>
<accession>A0A223NSA4</accession>
<dbReference type="Proteomes" id="UP000215002">
    <property type="component" value="Chromosome"/>
</dbReference>
<evidence type="ECO:0000313" key="2">
    <source>
        <dbReference type="Proteomes" id="UP000215002"/>
    </source>
</evidence>
<organism evidence="1 2">
    <name type="scientific">Mucilaginibacter xinganensis</name>
    <dbReference type="NCBI Taxonomy" id="1234841"/>
    <lineage>
        <taxon>Bacteria</taxon>
        <taxon>Pseudomonadati</taxon>
        <taxon>Bacteroidota</taxon>
        <taxon>Sphingobacteriia</taxon>
        <taxon>Sphingobacteriales</taxon>
        <taxon>Sphingobacteriaceae</taxon>
        <taxon>Mucilaginibacter</taxon>
    </lineage>
</organism>
<dbReference type="OrthoDB" id="629215at2"/>
<protein>
    <submittedName>
        <fullName evidence="1">Uncharacterized protein</fullName>
    </submittedName>
</protein>
<dbReference type="RefSeq" id="WP_094569328.1">
    <property type="nucleotide sequence ID" value="NZ_CP022743.1"/>
</dbReference>
<name>A0A223NSA4_9SPHI</name>
<evidence type="ECO:0000313" key="1">
    <source>
        <dbReference type="EMBL" id="ASU32779.1"/>
    </source>
</evidence>